<proteinExistence type="predicted"/>
<keyword evidence="3" id="KW-1185">Reference proteome</keyword>
<comment type="caution">
    <text evidence="2">The sequence shown here is derived from an EMBL/GenBank/DDBJ whole genome shotgun (WGS) entry which is preliminary data.</text>
</comment>
<dbReference type="AlphaFoldDB" id="A0A3L7JR91"/>
<dbReference type="EMBL" id="RCVZ01000015">
    <property type="protein sequence ID" value="RLQ93323.1"/>
    <property type="molecule type" value="Genomic_DNA"/>
</dbReference>
<protein>
    <submittedName>
        <fullName evidence="2">Uncharacterized protein</fullName>
    </submittedName>
</protein>
<gene>
    <name evidence="2" type="ORF">D9X91_17830</name>
</gene>
<reference evidence="2 3" key="1">
    <citation type="submission" date="2018-10" db="EMBL/GenBank/DDBJ databases">
        <title>Falsibacillus sp. genome draft.</title>
        <authorList>
            <person name="Shi S."/>
        </authorList>
    </citation>
    <scope>NUCLEOTIDE SEQUENCE [LARGE SCALE GENOMIC DNA]</scope>
    <source>
        <strain evidence="2 3">GY 10110</strain>
    </source>
</reference>
<name>A0A3L7JR91_9BACI</name>
<sequence length="90" mass="9949">MLAQDKEIFDSDTSHEEKCLAFFEDVPNLIEHPPNISLLRCGVSPVQLQDLGARGVAPRQSPAAFPPGPLIPPESRTFSSNQQHMASYFK</sequence>
<feature type="region of interest" description="Disordered" evidence="1">
    <location>
        <begin position="53"/>
        <end position="90"/>
    </location>
</feature>
<evidence type="ECO:0000313" key="3">
    <source>
        <dbReference type="Proteomes" id="UP000276770"/>
    </source>
</evidence>
<dbReference type="Proteomes" id="UP000276770">
    <property type="component" value="Unassembled WGS sequence"/>
</dbReference>
<organism evidence="2 3">
    <name type="scientific">Falsibacillus albus</name>
    <dbReference type="NCBI Taxonomy" id="2478915"/>
    <lineage>
        <taxon>Bacteria</taxon>
        <taxon>Bacillati</taxon>
        <taxon>Bacillota</taxon>
        <taxon>Bacilli</taxon>
        <taxon>Bacillales</taxon>
        <taxon>Bacillaceae</taxon>
        <taxon>Falsibacillus</taxon>
    </lineage>
</organism>
<accession>A0A3L7JR91</accession>
<evidence type="ECO:0000313" key="2">
    <source>
        <dbReference type="EMBL" id="RLQ93323.1"/>
    </source>
</evidence>
<evidence type="ECO:0000256" key="1">
    <source>
        <dbReference type="SAM" id="MobiDB-lite"/>
    </source>
</evidence>
<feature type="compositionally biased region" description="Polar residues" evidence="1">
    <location>
        <begin position="76"/>
        <end position="90"/>
    </location>
</feature>